<dbReference type="EC" id="7.6.2.9" evidence="4"/>
<evidence type="ECO:0000259" key="5">
    <source>
        <dbReference type="PROSITE" id="PS50893"/>
    </source>
</evidence>
<dbReference type="PANTHER" id="PTHR42781:SF4">
    <property type="entry name" value="SPERMIDINE_PUTRESCINE IMPORT ATP-BINDING PROTEIN POTA"/>
    <property type="match status" value="1"/>
</dbReference>
<dbReference type="PROSITE" id="PS00211">
    <property type="entry name" value="ABC_TRANSPORTER_1"/>
    <property type="match status" value="1"/>
</dbReference>
<evidence type="ECO:0000313" key="6">
    <source>
        <dbReference type="EMBL" id="UOE20584.1"/>
    </source>
</evidence>
<dbReference type="SMART" id="SM00382">
    <property type="entry name" value="AAA"/>
    <property type="match status" value="1"/>
</dbReference>
<dbReference type="Gene3D" id="3.40.50.300">
    <property type="entry name" value="P-loop containing nucleotide triphosphate hydrolases"/>
    <property type="match status" value="1"/>
</dbReference>
<dbReference type="KEGG" id="thao:NI17_005035"/>
<dbReference type="InterPro" id="IPR003439">
    <property type="entry name" value="ABC_transporter-like_ATP-bd"/>
</dbReference>
<dbReference type="InterPro" id="IPR008995">
    <property type="entry name" value="Mo/tungstate-bd_C_term_dom"/>
</dbReference>
<dbReference type="Proteomes" id="UP000265719">
    <property type="component" value="Chromosome"/>
</dbReference>
<evidence type="ECO:0000256" key="1">
    <source>
        <dbReference type="ARBA" id="ARBA00022448"/>
    </source>
</evidence>
<dbReference type="InterPro" id="IPR017871">
    <property type="entry name" value="ABC_transporter-like_CS"/>
</dbReference>
<keyword evidence="1" id="KW-0813">Transport</keyword>
<dbReference type="FunFam" id="3.40.50.300:FF:000425">
    <property type="entry name" value="Probable ABC transporter, ATP-binding subunit"/>
    <property type="match status" value="1"/>
</dbReference>
<dbReference type="InterPro" id="IPR050093">
    <property type="entry name" value="ABC_SmlMolc_Importer"/>
</dbReference>
<sequence length="370" mass="40376">MTYTLNAPQRTEMDHTTADPDIALRIRSLCKSFGDHEVLRSVDLDLGAGEFLTLLGPSGSGKTTLLRILAGFDTPDSGRILLRGRDISHLSPAERDLGMVFQQYALFPHLTVADNVAYGLRMRGWKPARRTRRVAEMLELVGLPDKARSKPQQLSGGQQQRVALARALAYEPQLLLMDEPLGALDRSLRLQMQEEIRRVHREVGTTIIFVTHDQEEALALSDRVAIMHEGGLAGLAPPSQLYQNPPSTFVARFFSNANLVPATAADGGQSDTAEITAAGTSFTLPTARRGEVTLAVRPRSLRLSVDDDALHLTGEVIESLLLGEERQVRVQVDGVGPVTAFVDWRGTDDLVAGRTCRLSAPASEITVLTE</sequence>
<dbReference type="InterPro" id="IPR027417">
    <property type="entry name" value="P-loop_NTPase"/>
</dbReference>
<dbReference type="Pfam" id="PF00005">
    <property type="entry name" value="ABC_tran"/>
    <property type="match status" value="1"/>
</dbReference>
<dbReference type="Pfam" id="PF08402">
    <property type="entry name" value="TOBE_2"/>
    <property type="match status" value="1"/>
</dbReference>
<proteinExistence type="predicted"/>
<name>A0AA97LYS1_9ACTN</name>
<keyword evidence="7" id="KW-1185">Reference proteome</keyword>
<evidence type="ECO:0000313" key="7">
    <source>
        <dbReference type="Proteomes" id="UP000265719"/>
    </source>
</evidence>
<dbReference type="SUPFAM" id="SSF52540">
    <property type="entry name" value="P-loop containing nucleoside triphosphate hydrolases"/>
    <property type="match status" value="1"/>
</dbReference>
<dbReference type="Gene3D" id="2.40.50.100">
    <property type="match status" value="1"/>
</dbReference>
<evidence type="ECO:0000256" key="4">
    <source>
        <dbReference type="ARBA" id="ARBA00066388"/>
    </source>
</evidence>
<evidence type="ECO:0000256" key="3">
    <source>
        <dbReference type="ARBA" id="ARBA00022840"/>
    </source>
</evidence>
<keyword evidence="2" id="KW-0547">Nucleotide-binding</keyword>
<dbReference type="GO" id="GO:0015418">
    <property type="term" value="F:ABC-type quaternary ammonium compound transporting activity"/>
    <property type="evidence" value="ECO:0007669"/>
    <property type="project" value="UniProtKB-EC"/>
</dbReference>
<dbReference type="SUPFAM" id="SSF50331">
    <property type="entry name" value="MOP-like"/>
    <property type="match status" value="1"/>
</dbReference>
<dbReference type="InterPro" id="IPR003593">
    <property type="entry name" value="AAA+_ATPase"/>
</dbReference>
<organism evidence="6 7">
    <name type="scientific">Thermobifida halotolerans</name>
    <dbReference type="NCBI Taxonomy" id="483545"/>
    <lineage>
        <taxon>Bacteria</taxon>
        <taxon>Bacillati</taxon>
        <taxon>Actinomycetota</taxon>
        <taxon>Actinomycetes</taxon>
        <taxon>Streptosporangiales</taxon>
        <taxon>Nocardiopsidaceae</taxon>
        <taxon>Thermobifida</taxon>
    </lineage>
</organism>
<dbReference type="PROSITE" id="PS50893">
    <property type="entry name" value="ABC_TRANSPORTER_2"/>
    <property type="match status" value="1"/>
</dbReference>
<dbReference type="PANTHER" id="PTHR42781">
    <property type="entry name" value="SPERMIDINE/PUTRESCINE IMPORT ATP-BINDING PROTEIN POTA"/>
    <property type="match status" value="1"/>
</dbReference>
<protein>
    <recommendedName>
        <fullName evidence="4">ABC-type quaternary amine transporter</fullName>
        <ecNumber evidence="4">7.6.2.9</ecNumber>
    </recommendedName>
</protein>
<evidence type="ECO:0000256" key="2">
    <source>
        <dbReference type="ARBA" id="ARBA00022741"/>
    </source>
</evidence>
<dbReference type="AlphaFoldDB" id="A0AA97LYS1"/>
<gene>
    <name evidence="6" type="ORF">NI17_005035</name>
</gene>
<dbReference type="GO" id="GO:0016887">
    <property type="term" value="F:ATP hydrolysis activity"/>
    <property type="evidence" value="ECO:0007669"/>
    <property type="project" value="InterPro"/>
</dbReference>
<reference evidence="6" key="1">
    <citation type="submission" date="2020-10" db="EMBL/GenBank/DDBJ databases">
        <title>De novo genome project of the cellulose decomposer Thermobifida halotolerans type strain.</title>
        <authorList>
            <person name="Nagy I."/>
            <person name="Horvath B."/>
            <person name="Kukolya J."/>
            <person name="Nagy I."/>
            <person name="Orsini M."/>
        </authorList>
    </citation>
    <scope>NUCLEOTIDE SEQUENCE</scope>
    <source>
        <strain evidence="6">DSM 44931</strain>
    </source>
</reference>
<dbReference type="InterPro" id="IPR013611">
    <property type="entry name" value="Transp-assoc_OB_typ2"/>
</dbReference>
<feature type="domain" description="ABC transporter" evidence="5">
    <location>
        <begin position="24"/>
        <end position="254"/>
    </location>
</feature>
<accession>A0AA97LYS1</accession>
<dbReference type="EMBL" id="CP063196">
    <property type="protein sequence ID" value="UOE20584.1"/>
    <property type="molecule type" value="Genomic_DNA"/>
</dbReference>
<dbReference type="RefSeq" id="WP_084012648.1">
    <property type="nucleotide sequence ID" value="NZ_CP063196.1"/>
</dbReference>
<dbReference type="GO" id="GO:0043190">
    <property type="term" value="C:ATP-binding cassette (ABC) transporter complex"/>
    <property type="evidence" value="ECO:0007669"/>
    <property type="project" value="InterPro"/>
</dbReference>
<keyword evidence="3 6" id="KW-0067">ATP-binding</keyword>
<dbReference type="GO" id="GO:0005524">
    <property type="term" value="F:ATP binding"/>
    <property type="evidence" value="ECO:0007669"/>
    <property type="project" value="UniProtKB-KW"/>
</dbReference>